<dbReference type="InterPro" id="IPR015424">
    <property type="entry name" value="PyrdxlP-dep_Trfase"/>
</dbReference>
<proteinExistence type="inferred from homology"/>
<dbReference type="EMBL" id="QFLI01000003">
    <property type="protein sequence ID" value="PXY01474.1"/>
    <property type="molecule type" value="Genomic_DNA"/>
</dbReference>
<keyword evidence="4" id="KW-0808">Transferase</keyword>
<evidence type="ECO:0000313" key="4">
    <source>
        <dbReference type="EMBL" id="PXY01474.1"/>
    </source>
</evidence>
<sequence length="448" mass="50294">MGKADNINYESSLKLYNRAKKVITGGVSRNTIFRRPHPFYVAQAKGSYVTDIDGNTRIDFANNMASLIHGHSHPVIVDAVTEQMQNGTAYTLGSEVEVEFGELLVERNKEFEKIRFVNSGTEAVMSMIKAARAYTGNPKIAKAEGAYHGTYDFAEISQIAEPHNWGDINQPNSVPVTYGTPESVKQDVVVFPYNDIKRTLNLLEANKDELACVLIDPVSHRVGMYPIEEEFLVAIYNWTRKNKVLLVFDEVVTYRVTYSGAQHLYPVKPDMTALGKIIGGGFPVGAIAGDAEIMSVFDPTQKIIKQPHSGTFSANPVTMIAGKTAMQLYDRQAVDDINKMAEIAKHQIREAIQLAHVPVSITGAGSMFRFHFRYKQPRNYRETYQSPEERKVIVDLLDYLFIHENLILINTFACMFATTIKQAEVDRLTQSMYNGLKKYKAAILQFAK</sequence>
<organism evidence="4 5">
    <name type="scientific">Marinifilum breve</name>
    <dbReference type="NCBI Taxonomy" id="2184082"/>
    <lineage>
        <taxon>Bacteria</taxon>
        <taxon>Pseudomonadati</taxon>
        <taxon>Bacteroidota</taxon>
        <taxon>Bacteroidia</taxon>
        <taxon>Marinilabiliales</taxon>
        <taxon>Marinifilaceae</taxon>
    </lineage>
</organism>
<keyword evidence="5" id="KW-1185">Reference proteome</keyword>
<dbReference type="GO" id="GO:0030170">
    <property type="term" value="F:pyridoxal phosphate binding"/>
    <property type="evidence" value="ECO:0007669"/>
    <property type="project" value="InterPro"/>
</dbReference>
<dbReference type="InterPro" id="IPR005814">
    <property type="entry name" value="Aminotrans_3"/>
</dbReference>
<dbReference type="Gene3D" id="3.90.1150.10">
    <property type="entry name" value="Aspartate Aminotransferase, domain 1"/>
    <property type="match status" value="1"/>
</dbReference>
<keyword evidence="2 3" id="KW-0663">Pyridoxal phosphate</keyword>
<keyword evidence="4" id="KW-0032">Aminotransferase</keyword>
<accession>A0A2V4ABS8</accession>
<dbReference type="InterPro" id="IPR015421">
    <property type="entry name" value="PyrdxlP-dep_Trfase_major"/>
</dbReference>
<dbReference type="OrthoDB" id="9807885at2"/>
<dbReference type="GO" id="GO:0008483">
    <property type="term" value="F:transaminase activity"/>
    <property type="evidence" value="ECO:0007669"/>
    <property type="project" value="UniProtKB-KW"/>
</dbReference>
<protein>
    <submittedName>
        <fullName evidence="4">Aspartate aminotransferase family protein</fullName>
    </submittedName>
</protein>
<comment type="similarity">
    <text evidence="3">Belongs to the class-III pyridoxal-phosphate-dependent aminotransferase family.</text>
</comment>
<dbReference type="Gene3D" id="3.40.640.10">
    <property type="entry name" value="Type I PLP-dependent aspartate aminotransferase-like (Major domain)"/>
    <property type="match status" value="1"/>
</dbReference>
<dbReference type="PANTHER" id="PTHR43713">
    <property type="entry name" value="GLUTAMATE-1-SEMIALDEHYDE 2,1-AMINOMUTASE"/>
    <property type="match status" value="1"/>
</dbReference>
<dbReference type="RefSeq" id="WP_110360287.1">
    <property type="nucleotide sequence ID" value="NZ_QFLI01000003.1"/>
</dbReference>
<dbReference type="PANTHER" id="PTHR43713:SF3">
    <property type="entry name" value="GLUTAMATE-1-SEMIALDEHYDE 2,1-AMINOMUTASE 1, CHLOROPLASTIC-RELATED"/>
    <property type="match status" value="1"/>
</dbReference>
<dbReference type="SUPFAM" id="SSF53383">
    <property type="entry name" value="PLP-dependent transferases"/>
    <property type="match status" value="1"/>
</dbReference>
<dbReference type="InterPro" id="IPR015422">
    <property type="entry name" value="PyrdxlP-dep_Trfase_small"/>
</dbReference>
<comment type="caution">
    <text evidence="4">The sequence shown here is derived from an EMBL/GenBank/DDBJ whole genome shotgun (WGS) entry which is preliminary data.</text>
</comment>
<evidence type="ECO:0000256" key="2">
    <source>
        <dbReference type="ARBA" id="ARBA00022898"/>
    </source>
</evidence>
<comment type="cofactor">
    <cofactor evidence="1">
        <name>pyridoxal 5'-phosphate</name>
        <dbReference type="ChEBI" id="CHEBI:597326"/>
    </cofactor>
</comment>
<dbReference type="Pfam" id="PF00202">
    <property type="entry name" value="Aminotran_3"/>
    <property type="match status" value="1"/>
</dbReference>
<name>A0A2V4ABS8_9BACT</name>
<evidence type="ECO:0000313" key="5">
    <source>
        <dbReference type="Proteomes" id="UP000248079"/>
    </source>
</evidence>
<reference evidence="4 5" key="1">
    <citation type="submission" date="2018-05" db="EMBL/GenBank/DDBJ databases">
        <title>Marinifilum breve JC075T sp. nov., a marine bacterium isolated from Yongle Blue Hole in the South China Sea.</title>
        <authorList>
            <person name="Fu T."/>
        </authorList>
    </citation>
    <scope>NUCLEOTIDE SEQUENCE [LARGE SCALE GENOMIC DNA]</scope>
    <source>
        <strain evidence="4 5">JC075</strain>
    </source>
</reference>
<dbReference type="CDD" id="cd00610">
    <property type="entry name" value="OAT_like"/>
    <property type="match status" value="1"/>
</dbReference>
<dbReference type="Proteomes" id="UP000248079">
    <property type="component" value="Unassembled WGS sequence"/>
</dbReference>
<evidence type="ECO:0000256" key="3">
    <source>
        <dbReference type="RuleBase" id="RU003560"/>
    </source>
</evidence>
<gene>
    <name evidence="4" type="ORF">DF185_08295</name>
</gene>
<evidence type="ECO:0000256" key="1">
    <source>
        <dbReference type="ARBA" id="ARBA00001933"/>
    </source>
</evidence>
<dbReference type="AlphaFoldDB" id="A0A2V4ABS8"/>